<dbReference type="RefSeq" id="WP_223164932.1">
    <property type="nucleotide sequence ID" value="NZ_WHJH01000230.1"/>
</dbReference>
<dbReference type="Proteomes" id="UP000609726">
    <property type="component" value="Unassembled WGS sequence"/>
</dbReference>
<gene>
    <name evidence="2" type="ORF">F2P45_34460</name>
</gene>
<keyword evidence="3" id="KW-1185">Reference proteome</keyword>
<feature type="non-terminal residue" evidence="2">
    <location>
        <position position="80"/>
    </location>
</feature>
<evidence type="ECO:0008006" key="4">
    <source>
        <dbReference type="Google" id="ProtNLM"/>
    </source>
</evidence>
<feature type="chain" id="PRO_5045657154" description="Chitinase" evidence="1">
    <location>
        <begin position="26"/>
        <end position="80"/>
    </location>
</feature>
<reference evidence="2 3" key="1">
    <citation type="submission" date="2019-10" db="EMBL/GenBank/DDBJ databases">
        <title>Taxonomy of Antarctic Massilia spp.: description of Massilia rubra sp. nov., Massilia aquatica sp. nov., Massilia mucilaginosa sp. nov., Massilia frigida sp. nov. isolated from streams, lakes and regoliths.</title>
        <authorList>
            <person name="Holochova P."/>
            <person name="Sedlacek I."/>
            <person name="Kralova S."/>
            <person name="Maslanova I."/>
            <person name="Busse H.-J."/>
            <person name="Stankova E."/>
            <person name="Vrbovska V."/>
            <person name="Kovarovic V."/>
            <person name="Bartak M."/>
            <person name="Svec P."/>
            <person name="Pantucek R."/>
        </authorList>
    </citation>
    <scope>NUCLEOTIDE SEQUENCE [LARGE SCALE GENOMIC DNA]</scope>
    <source>
        <strain evidence="2 3">CCM 8733</strain>
    </source>
</reference>
<protein>
    <recommendedName>
        <fullName evidence="4">Chitinase</fullName>
    </recommendedName>
</protein>
<evidence type="ECO:0000313" key="2">
    <source>
        <dbReference type="EMBL" id="NHZ94047.1"/>
    </source>
</evidence>
<sequence>MLNTTCMTTLACALALAGATTAAMAAPARTAAPVEVGSYYTAWSTESGFRLKQLDQAGVAERFTFLNYAFANLYKMPDNT</sequence>
<comment type="caution">
    <text evidence="2">The sequence shown here is derived from an EMBL/GenBank/DDBJ whole genome shotgun (WGS) entry which is preliminary data.</text>
</comment>
<organism evidence="2 3">
    <name type="scientific">Massilia mucilaginosa</name>
    <dbReference type="NCBI Taxonomy" id="2609282"/>
    <lineage>
        <taxon>Bacteria</taxon>
        <taxon>Pseudomonadati</taxon>
        <taxon>Pseudomonadota</taxon>
        <taxon>Betaproteobacteria</taxon>
        <taxon>Burkholderiales</taxon>
        <taxon>Oxalobacteraceae</taxon>
        <taxon>Telluria group</taxon>
        <taxon>Massilia</taxon>
    </lineage>
</organism>
<evidence type="ECO:0000313" key="3">
    <source>
        <dbReference type="Proteomes" id="UP000609726"/>
    </source>
</evidence>
<name>A0ABX0P6K0_9BURK</name>
<proteinExistence type="predicted"/>
<dbReference type="EMBL" id="WHJH01000230">
    <property type="protein sequence ID" value="NHZ94047.1"/>
    <property type="molecule type" value="Genomic_DNA"/>
</dbReference>
<keyword evidence="1" id="KW-0732">Signal</keyword>
<accession>A0ABX0P6K0</accession>
<evidence type="ECO:0000256" key="1">
    <source>
        <dbReference type="SAM" id="SignalP"/>
    </source>
</evidence>
<feature type="signal peptide" evidence="1">
    <location>
        <begin position="1"/>
        <end position="25"/>
    </location>
</feature>